<organism evidence="2 3">
    <name type="scientific">Trichonephila clavata</name>
    <name type="common">Joro spider</name>
    <name type="synonym">Nephila clavata</name>
    <dbReference type="NCBI Taxonomy" id="2740835"/>
    <lineage>
        <taxon>Eukaryota</taxon>
        <taxon>Metazoa</taxon>
        <taxon>Ecdysozoa</taxon>
        <taxon>Arthropoda</taxon>
        <taxon>Chelicerata</taxon>
        <taxon>Arachnida</taxon>
        <taxon>Araneae</taxon>
        <taxon>Araneomorphae</taxon>
        <taxon>Entelegynae</taxon>
        <taxon>Araneoidea</taxon>
        <taxon>Nephilidae</taxon>
        <taxon>Trichonephila</taxon>
    </lineage>
</organism>
<gene>
    <name evidence="2" type="primary">NCL1_24107</name>
    <name evidence="2" type="ORF">TNCT_405331</name>
</gene>
<dbReference type="OrthoDB" id="6433324at2759"/>
<evidence type="ECO:0000313" key="2">
    <source>
        <dbReference type="EMBL" id="GFQ70564.1"/>
    </source>
</evidence>
<keyword evidence="1" id="KW-0732">Signal</keyword>
<reference evidence="2" key="1">
    <citation type="submission" date="2020-07" db="EMBL/GenBank/DDBJ databases">
        <title>Multicomponent nature underlies the extraordinary mechanical properties of spider dragline silk.</title>
        <authorList>
            <person name="Kono N."/>
            <person name="Nakamura H."/>
            <person name="Mori M."/>
            <person name="Yoshida Y."/>
            <person name="Ohtoshi R."/>
            <person name="Malay A.D."/>
            <person name="Moran D.A.P."/>
            <person name="Tomita M."/>
            <person name="Numata K."/>
            <person name="Arakawa K."/>
        </authorList>
    </citation>
    <scope>NUCLEOTIDE SEQUENCE</scope>
</reference>
<comment type="caution">
    <text evidence="2">The sequence shown here is derived from an EMBL/GenBank/DDBJ whole genome shotgun (WGS) entry which is preliminary data.</text>
</comment>
<proteinExistence type="predicted"/>
<sequence length="130" mass="15119">MSNMNMLVFFLVYCALYFTSVDAGDECQDQMNKFKEAWQEVTKEGNAPECFQQYGLAKFKGTGEDEEDKRKFKELKEYMESLSPEDLKGIKDCFYEVGKMAAVEMGEKISEECMEEMKQKGKKWAEDMES</sequence>
<evidence type="ECO:0000313" key="3">
    <source>
        <dbReference type="Proteomes" id="UP000887116"/>
    </source>
</evidence>
<keyword evidence="3" id="KW-1185">Reference proteome</keyword>
<feature type="chain" id="PRO_5036485468" evidence="1">
    <location>
        <begin position="24"/>
        <end position="130"/>
    </location>
</feature>
<feature type="signal peptide" evidence="1">
    <location>
        <begin position="1"/>
        <end position="23"/>
    </location>
</feature>
<dbReference type="Proteomes" id="UP000887116">
    <property type="component" value="Unassembled WGS sequence"/>
</dbReference>
<evidence type="ECO:0000256" key="1">
    <source>
        <dbReference type="SAM" id="SignalP"/>
    </source>
</evidence>
<dbReference type="EMBL" id="BMAO01030823">
    <property type="protein sequence ID" value="GFQ70564.1"/>
    <property type="molecule type" value="Genomic_DNA"/>
</dbReference>
<dbReference type="AlphaFoldDB" id="A0A8X6KDS1"/>
<name>A0A8X6KDS1_TRICU</name>
<accession>A0A8X6KDS1</accession>
<protein>
    <submittedName>
        <fullName evidence="2">Uncharacterized protein</fullName>
    </submittedName>
</protein>